<protein>
    <submittedName>
        <fullName evidence="1">Uncharacterized protein</fullName>
    </submittedName>
</protein>
<reference evidence="1 2" key="1">
    <citation type="submission" date="2018-06" db="EMBL/GenBank/DDBJ databases">
        <title>Genomic Encyclopedia of Archaeal and Bacterial Type Strains, Phase II (KMG-II): from individual species to whole genera.</title>
        <authorList>
            <person name="Goeker M."/>
        </authorList>
    </citation>
    <scope>NUCLEOTIDE SEQUENCE [LARGE SCALE GENOMIC DNA]</scope>
    <source>
        <strain evidence="1 2">DSM 21851</strain>
    </source>
</reference>
<dbReference type="RefSeq" id="WP_111627608.1">
    <property type="nucleotide sequence ID" value="NZ_QLMC01000002.1"/>
</dbReference>
<organism evidence="1 2">
    <name type="scientific">Larkinella arboricola</name>
    <dbReference type="NCBI Taxonomy" id="643671"/>
    <lineage>
        <taxon>Bacteria</taxon>
        <taxon>Pseudomonadati</taxon>
        <taxon>Bacteroidota</taxon>
        <taxon>Cytophagia</taxon>
        <taxon>Cytophagales</taxon>
        <taxon>Spirosomataceae</taxon>
        <taxon>Larkinella</taxon>
    </lineage>
</organism>
<dbReference type="EMBL" id="QLMC01000002">
    <property type="protein sequence ID" value="RAJ99812.1"/>
    <property type="molecule type" value="Genomic_DNA"/>
</dbReference>
<accession>A0A327X3Z8</accession>
<comment type="caution">
    <text evidence="1">The sequence shown here is derived from an EMBL/GenBank/DDBJ whole genome shotgun (WGS) entry which is preliminary data.</text>
</comment>
<dbReference type="AlphaFoldDB" id="A0A327X3Z8"/>
<keyword evidence="2" id="KW-1185">Reference proteome</keyword>
<dbReference type="Proteomes" id="UP000248790">
    <property type="component" value="Unassembled WGS sequence"/>
</dbReference>
<evidence type="ECO:0000313" key="2">
    <source>
        <dbReference type="Proteomes" id="UP000248790"/>
    </source>
</evidence>
<evidence type="ECO:0000313" key="1">
    <source>
        <dbReference type="EMBL" id="RAJ99812.1"/>
    </source>
</evidence>
<proteinExistence type="predicted"/>
<sequence length="80" mass="8968">MGKRLIRVRATEILNDRLAERVTKLVNAEVDVVFIDGRTLHGRLLGIQGVELSVRDNRGHGHTVPIETVDEVILDEKAPF</sequence>
<name>A0A327X3Z8_LARAB</name>
<dbReference type="OrthoDB" id="962802at2"/>
<gene>
    <name evidence="1" type="ORF">LX87_01508</name>
</gene>